<keyword evidence="1" id="KW-0472">Membrane</keyword>
<dbReference type="EMBL" id="PGGN01000001">
    <property type="protein sequence ID" value="PSH60195.1"/>
    <property type="molecule type" value="Genomic_DNA"/>
</dbReference>
<organism evidence="2 3">
    <name type="scientific">Phyllobacterium endophyticum</name>
    <dbReference type="NCBI Taxonomy" id="1149773"/>
    <lineage>
        <taxon>Bacteria</taxon>
        <taxon>Pseudomonadati</taxon>
        <taxon>Pseudomonadota</taxon>
        <taxon>Alphaproteobacteria</taxon>
        <taxon>Hyphomicrobiales</taxon>
        <taxon>Phyllobacteriaceae</taxon>
        <taxon>Phyllobacterium</taxon>
    </lineage>
</organism>
<protein>
    <submittedName>
        <fullName evidence="2">Uncharacterized protein</fullName>
    </submittedName>
</protein>
<dbReference type="AlphaFoldDB" id="A0A2P7B148"/>
<keyword evidence="1" id="KW-1133">Transmembrane helix</keyword>
<evidence type="ECO:0000313" key="3">
    <source>
        <dbReference type="Proteomes" id="UP000241158"/>
    </source>
</evidence>
<accession>A0A2P7B148</accession>
<comment type="caution">
    <text evidence="2">The sequence shown here is derived from an EMBL/GenBank/DDBJ whole genome shotgun (WGS) entry which is preliminary data.</text>
</comment>
<proteinExistence type="predicted"/>
<keyword evidence="3" id="KW-1185">Reference proteome</keyword>
<sequence>MATLVNWHEARPIETDGNAQMTTKSAALLTAVMLSAILFVGAGLFSVDAGGHRVSSDGYGVSTSFR</sequence>
<evidence type="ECO:0000256" key="1">
    <source>
        <dbReference type="SAM" id="Phobius"/>
    </source>
</evidence>
<reference evidence="3" key="1">
    <citation type="submission" date="2017-11" db="EMBL/GenBank/DDBJ databases">
        <authorList>
            <person name="Kuznetsova I."/>
            <person name="Sazanova A."/>
            <person name="Chirak E."/>
            <person name="Safronova V."/>
            <person name="Willems A."/>
        </authorList>
    </citation>
    <scope>NUCLEOTIDE SEQUENCE [LARGE SCALE GENOMIC DNA]</scope>
    <source>
        <strain evidence="3">PEPV15</strain>
    </source>
</reference>
<gene>
    <name evidence="2" type="ORF">CU100_05710</name>
</gene>
<evidence type="ECO:0000313" key="2">
    <source>
        <dbReference type="EMBL" id="PSH60195.1"/>
    </source>
</evidence>
<feature type="transmembrane region" description="Helical" evidence="1">
    <location>
        <begin position="26"/>
        <end position="47"/>
    </location>
</feature>
<keyword evidence="1" id="KW-0812">Transmembrane</keyword>
<name>A0A2P7B148_9HYPH</name>
<dbReference type="Proteomes" id="UP000241158">
    <property type="component" value="Unassembled WGS sequence"/>
</dbReference>